<comment type="caution">
    <text evidence="1">The sequence shown here is derived from an EMBL/GenBank/DDBJ whole genome shotgun (WGS) entry which is preliminary data.</text>
</comment>
<evidence type="ECO:0000313" key="1">
    <source>
        <dbReference type="EMBL" id="CAE8674410.1"/>
    </source>
</evidence>
<dbReference type="Proteomes" id="UP000626109">
    <property type="component" value="Unassembled WGS sequence"/>
</dbReference>
<evidence type="ECO:0000313" key="2">
    <source>
        <dbReference type="Proteomes" id="UP000626109"/>
    </source>
</evidence>
<gene>
    <name evidence="1" type="ORF">PGLA2088_LOCUS18938</name>
</gene>
<proteinExistence type="predicted"/>
<accession>A0A813JGD1</accession>
<name>A0A813JGD1_POLGL</name>
<dbReference type="AlphaFoldDB" id="A0A813JGD1"/>
<organism evidence="1 2">
    <name type="scientific">Polarella glacialis</name>
    <name type="common">Dinoflagellate</name>
    <dbReference type="NCBI Taxonomy" id="89957"/>
    <lineage>
        <taxon>Eukaryota</taxon>
        <taxon>Sar</taxon>
        <taxon>Alveolata</taxon>
        <taxon>Dinophyceae</taxon>
        <taxon>Suessiales</taxon>
        <taxon>Suessiaceae</taxon>
        <taxon>Polarella</taxon>
    </lineage>
</organism>
<sequence>MSTHLDKSAPTHARSVSQQTAPWESHRLALGSCCFCAGWRQLSAKSLAMGVLDGKWEMSGASGCYRYVVRRWAVTPAKIIMHLCQVDGGIRCGPGMLAHVGEARLAWTMPGCEKEPCYLVQKDRFSAKKSLHPAFESFGIPPEPPRPDGPRPHDTISFDGCWEILPSLLSLFAPGVHRLEITGGICHDAFGCRLPLTAVRNVMTLCNTPLWRDELCLYWLSARGELLICTAIIR</sequence>
<dbReference type="EMBL" id="CAJNNW010024821">
    <property type="protein sequence ID" value="CAE8674410.1"/>
    <property type="molecule type" value="Genomic_DNA"/>
</dbReference>
<reference evidence="1" key="1">
    <citation type="submission" date="2021-02" db="EMBL/GenBank/DDBJ databases">
        <authorList>
            <person name="Dougan E. K."/>
            <person name="Rhodes N."/>
            <person name="Thang M."/>
            <person name="Chan C."/>
        </authorList>
    </citation>
    <scope>NUCLEOTIDE SEQUENCE</scope>
</reference>
<protein>
    <submittedName>
        <fullName evidence="1">Uncharacterized protein</fullName>
    </submittedName>
</protein>